<keyword evidence="3" id="KW-0862">Zinc</keyword>
<dbReference type="PROSITE" id="PS51891">
    <property type="entry name" value="CENP_V_GFA"/>
    <property type="match status" value="1"/>
</dbReference>
<dbReference type="Proteomes" id="UP000297245">
    <property type="component" value="Unassembled WGS sequence"/>
</dbReference>
<evidence type="ECO:0000313" key="7">
    <source>
        <dbReference type="Proteomes" id="UP000297245"/>
    </source>
</evidence>
<dbReference type="PANTHER" id="PTHR33337:SF40">
    <property type="entry name" value="CENP-V_GFA DOMAIN-CONTAINING PROTEIN-RELATED"/>
    <property type="match status" value="1"/>
</dbReference>
<evidence type="ECO:0000259" key="5">
    <source>
        <dbReference type="PROSITE" id="PS51891"/>
    </source>
</evidence>
<dbReference type="OrthoDB" id="9970124at2759"/>
<keyword evidence="4" id="KW-0456">Lyase</keyword>
<protein>
    <recommendedName>
        <fullName evidence="5">CENP-V/GFA domain-containing protein</fullName>
    </recommendedName>
</protein>
<dbReference type="AlphaFoldDB" id="A0A4S8MTV2"/>
<keyword evidence="2" id="KW-0479">Metal-binding</keyword>
<dbReference type="Gene3D" id="3.90.1590.10">
    <property type="entry name" value="glutathione-dependent formaldehyde- activating enzyme (gfa)"/>
    <property type="match status" value="1"/>
</dbReference>
<dbReference type="PANTHER" id="PTHR33337">
    <property type="entry name" value="GFA DOMAIN-CONTAINING PROTEIN"/>
    <property type="match status" value="1"/>
</dbReference>
<reference evidence="6 7" key="1">
    <citation type="journal article" date="2019" name="Nat. Ecol. Evol.">
        <title>Megaphylogeny resolves global patterns of mushroom evolution.</title>
        <authorList>
            <person name="Varga T."/>
            <person name="Krizsan K."/>
            <person name="Foldi C."/>
            <person name="Dima B."/>
            <person name="Sanchez-Garcia M."/>
            <person name="Sanchez-Ramirez S."/>
            <person name="Szollosi G.J."/>
            <person name="Szarkandi J.G."/>
            <person name="Papp V."/>
            <person name="Albert L."/>
            <person name="Andreopoulos W."/>
            <person name="Angelini C."/>
            <person name="Antonin V."/>
            <person name="Barry K.W."/>
            <person name="Bougher N.L."/>
            <person name="Buchanan P."/>
            <person name="Buyck B."/>
            <person name="Bense V."/>
            <person name="Catcheside P."/>
            <person name="Chovatia M."/>
            <person name="Cooper J."/>
            <person name="Damon W."/>
            <person name="Desjardin D."/>
            <person name="Finy P."/>
            <person name="Geml J."/>
            <person name="Haridas S."/>
            <person name="Hughes K."/>
            <person name="Justo A."/>
            <person name="Karasinski D."/>
            <person name="Kautmanova I."/>
            <person name="Kiss B."/>
            <person name="Kocsube S."/>
            <person name="Kotiranta H."/>
            <person name="LaButti K.M."/>
            <person name="Lechner B.E."/>
            <person name="Liimatainen K."/>
            <person name="Lipzen A."/>
            <person name="Lukacs Z."/>
            <person name="Mihaltcheva S."/>
            <person name="Morgado L.N."/>
            <person name="Niskanen T."/>
            <person name="Noordeloos M.E."/>
            <person name="Ohm R.A."/>
            <person name="Ortiz-Santana B."/>
            <person name="Ovrebo C."/>
            <person name="Racz N."/>
            <person name="Riley R."/>
            <person name="Savchenko A."/>
            <person name="Shiryaev A."/>
            <person name="Soop K."/>
            <person name="Spirin V."/>
            <person name="Szebenyi C."/>
            <person name="Tomsovsky M."/>
            <person name="Tulloss R.E."/>
            <person name="Uehling J."/>
            <person name="Grigoriev I.V."/>
            <person name="Vagvolgyi C."/>
            <person name="Papp T."/>
            <person name="Martin F.M."/>
            <person name="Miettinen O."/>
            <person name="Hibbett D.S."/>
            <person name="Nagy L.G."/>
        </authorList>
    </citation>
    <scope>NUCLEOTIDE SEQUENCE [LARGE SCALE GENOMIC DNA]</scope>
    <source>
        <strain evidence="6 7">CBS 962.96</strain>
    </source>
</reference>
<evidence type="ECO:0000256" key="2">
    <source>
        <dbReference type="ARBA" id="ARBA00022723"/>
    </source>
</evidence>
<evidence type="ECO:0000256" key="1">
    <source>
        <dbReference type="ARBA" id="ARBA00005495"/>
    </source>
</evidence>
<sequence>MDTPVYQGSCFCGKVTYEVMGKPLISAYCHCTLCQRLHSSAFIHTVHFSETSFKWTCAESCESVTDTYPVAGKPWKMRYRCKECGATVASHNSKANNWSIRGAQLERDETGKIKAWDELKPTAHMFYGTRMLDINDDLGKWEGYENQSKKIS</sequence>
<dbReference type="InterPro" id="IPR011057">
    <property type="entry name" value="Mss4-like_sf"/>
</dbReference>
<dbReference type="EMBL" id="ML179042">
    <property type="protein sequence ID" value="THV06505.1"/>
    <property type="molecule type" value="Genomic_DNA"/>
</dbReference>
<gene>
    <name evidence="6" type="ORF">K435DRAFT_815902</name>
</gene>
<dbReference type="InterPro" id="IPR006913">
    <property type="entry name" value="CENP-V/GFA"/>
</dbReference>
<evidence type="ECO:0000256" key="3">
    <source>
        <dbReference type="ARBA" id="ARBA00022833"/>
    </source>
</evidence>
<dbReference type="Pfam" id="PF04828">
    <property type="entry name" value="GFA"/>
    <property type="match status" value="1"/>
</dbReference>
<name>A0A4S8MTV2_DENBC</name>
<evidence type="ECO:0000256" key="4">
    <source>
        <dbReference type="ARBA" id="ARBA00023239"/>
    </source>
</evidence>
<evidence type="ECO:0000313" key="6">
    <source>
        <dbReference type="EMBL" id="THV06505.1"/>
    </source>
</evidence>
<dbReference type="GO" id="GO:0016846">
    <property type="term" value="F:carbon-sulfur lyase activity"/>
    <property type="evidence" value="ECO:0007669"/>
    <property type="project" value="InterPro"/>
</dbReference>
<feature type="domain" description="CENP-V/GFA" evidence="5">
    <location>
        <begin position="6"/>
        <end position="117"/>
    </location>
</feature>
<organism evidence="6 7">
    <name type="scientific">Dendrothele bispora (strain CBS 962.96)</name>
    <dbReference type="NCBI Taxonomy" id="1314807"/>
    <lineage>
        <taxon>Eukaryota</taxon>
        <taxon>Fungi</taxon>
        <taxon>Dikarya</taxon>
        <taxon>Basidiomycota</taxon>
        <taxon>Agaricomycotina</taxon>
        <taxon>Agaricomycetes</taxon>
        <taxon>Agaricomycetidae</taxon>
        <taxon>Agaricales</taxon>
        <taxon>Agaricales incertae sedis</taxon>
        <taxon>Dendrothele</taxon>
    </lineage>
</organism>
<keyword evidence="7" id="KW-1185">Reference proteome</keyword>
<dbReference type="SUPFAM" id="SSF51316">
    <property type="entry name" value="Mss4-like"/>
    <property type="match status" value="1"/>
</dbReference>
<accession>A0A4S8MTV2</accession>
<dbReference type="GO" id="GO:0046872">
    <property type="term" value="F:metal ion binding"/>
    <property type="evidence" value="ECO:0007669"/>
    <property type="project" value="UniProtKB-KW"/>
</dbReference>
<proteinExistence type="inferred from homology"/>
<comment type="similarity">
    <text evidence="1">Belongs to the Gfa family.</text>
</comment>